<evidence type="ECO:0000313" key="14">
    <source>
        <dbReference type="EMBL" id="EGC20852.1"/>
    </source>
</evidence>
<dbReference type="PANTHER" id="PTHR32024:SF2">
    <property type="entry name" value="TRK SYSTEM POTASSIUM UPTAKE PROTEIN TRKG-RELATED"/>
    <property type="match status" value="1"/>
</dbReference>
<organism evidence="14 15">
    <name type="scientific">Prevotella multiformis DSM 16608</name>
    <dbReference type="NCBI Taxonomy" id="888743"/>
    <lineage>
        <taxon>Bacteria</taxon>
        <taxon>Pseudomonadati</taxon>
        <taxon>Bacteroidota</taxon>
        <taxon>Bacteroidia</taxon>
        <taxon>Bacteroidales</taxon>
        <taxon>Prevotellaceae</taxon>
        <taxon>Prevotella</taxon>
    </lineage>
</organism>
<keyword evidence="5" id="KW-0997">Cell inner membrane</keyword>
<feature type="binding site" evidence="12">
    <location>
        <position position="317"/>
    </location>
    <ligand>
        <name>K(+)</name>
        <dbReference type="ChEBI" id="CHEBI:29103"/>
    </ligand>
</feature>
<evidence type="ECO:0000313" key="15">
    <source>
        <dbReference type="Proteomes" id="UP000005697"/>
    </source>
</evidence>
<keyword evidence="10" id="KW-0406">Ion transport</keyword>
<comment type="subcellular location">
    <subcellularLocation>
        <location evidence="1">Cell inner membrane</location>
        <topology evidence="1">Multi-pass membrane protein</topology>
    </subcellularLocation>
</comment>
<accession>F0F4V9</accession>
<sequence length="485" mass="53688">MLNLKLISKILGALLWIEGLLLFNCLLVSLWYRSVDTLPFVWSILITVGAGLLFRLLGRNADNLLGRRDAYFVVTVAWILFTLFGTLPFMISGYIHSFTDAFFEAMSGFTTTGATIIDYPERLPKGLLYWRSLTQWIGGLGIVFFTIAILPSIVGGSVKVFAAEATGPIKSKLHPRLSTSAKSIWIVYLVLTVACILSYKLCGMGWFDAFNYSMTSTATGGFATESGSIMTFHSPAEEYVCTLFCFLSGVNFTLMYASAVGMDVKRLLKNSEFRFYTVMVLSFALFIAVELVYRNHYDIEHAFRSAIFQVVSFITTTGLFSDDAGKWPHVTWVVLAACMFFGGCSGSTSGGIKSIRGVMLLKVVRNEFRQILHPNAVLPLKIDGINIPQAKRVTLLGFIGLYLFLTLFCAFTMIAFGIDNTNAITITLSSLGNVGPTLGMEIGPTMSWAQLPGFAKWICSFLMLVGRLELFTVLVLFTPAFWKEN</sequence>
<keyword evidence="4" id="KW-1003">Cell membrane</keyword>
<feature type="transmembrane region" description="Helical" evidence="13">
    <location>
        <begin position="140"/>
        <end position="163"/>
    </location>
</feature>
<keyword evidence="12" id="KW-0479">Metal-binding</keyword>
<keyword evidence="15" id="KW-1185">Reference proteome</keyword>
<feature type="transmembrane region" description="Helical" evidence="13">
    <location>
        <begin position="395"/>
        <end position="418"/>
    </location>
</feature>
<evidence type="ECO:0000256" key="9">
    <source>
        <dbReference type="ARBA" id="ARBA00022989"/>
    </source>
</evidence>
<evidence type="ECO:0000256" key="10">
    <source>
        <dbReference type="ARBA" id="ARBA00023065"/>
    </source>
</evidence>
<keyword evidence="7 13" id="KW-0812">Transmembrane</keyword>
<feature type="transmembrane region" description="Helical" evidence="13">
    <location>
        <begin position="273"/>
        <end position="293"/>
    </location>
</feature>
<feature type="transmembrane region" description="Helical" evidence="13">
    <location>
        <begin position="239"/>
        <end position="261"/>
    </location>
</feature>
<evidence type="ECO:0000256" key="5">
    <source>
        <dbReference type="ARBA" id="ARBA00022519"/>
    </source>
</evidence>
<keyword evidence="9 13" id="KW-1133">Transmembrane helix</keyword>
<keyword evidence="3" id="KW-0813">Transport</keyword>
<evidence type="ECO:0000256" key="4">
    <source>
        <dbReference type="ARBA" id="ARBA00022475"/>
    </source>
</evidence>
<evidence type="ECO:0000256" key="6">
    <source>
        <dbReference type="ARBA" id="ARBA00022538"/>
    </source>
</evidence>
<feature type="transmembrane region" description="Helical" evidence="13">
    <location>
        <begin position="12"/>
        <end position="32"/>
    </location>
</feature>
<dbReference type="AlphaFoldDB" id="F0F4V9"/>
<dbReference type="GO" id="GO:0046872">
    <property type="term" value="F:metal ion binding"/>
    <property type="evidence" value="ECO:0007669"/>
    <property type="project" value="UniProtKB-KW"/>
</dbReference>
<evidence type="ECO:0000256" key="7">
    <source>
        <dbReference type="ARBA" id="ARBA00022692"/>
    </source>
</evidence>
<protein>
    <submittedName>
        <fullName evidence="14">Potassium uptake protein, TrkH family</fullName>
        <ecNumber evidence="14">3.6.3.14</ecNumber>
    </submittedName>
</protein>
<evidence type="ECO:0000256" key="2">
    <source>
        <dbReference type="ARBA" id="ARBA00009137"/>
    </source>
</evidence>
<dbReference type="GO" id="GO:0016787">
    <property type="term" value="F:hydrolase activity"/>
    <property type="evidence" value="ECO:0007669"/>
    <property type="project" value="UniProtKB-KW"/>
</dbReference>
<evidence type="ECO:0000256" key="8">
    <source>
        <dbReference type="ARBA" id="ARBA00022958"/>
    </source>
</evidence>
<dbReference type="InterPro" id="IPR004772">
    <property type="entry name" value="TrkH"/>
</dbReference>
<feature type="transmembrane region" description="Helical" evidence="13">
    <location>
        <begin position="38"/>
        <end position="58"/>
    </location>
</feature>
<evidence type="ECO:0000256" key="13">
    <source>
        <dbReference type="SAM" id="Phobius"/>
    </source>
</evidence>
<dbReference type="Proteomes" id="UP000005697">
    <property type="component" value="Unassembled WGS sequence"/>
</dbReference>
<proteinExistence type="inferred from homology"/>
<dbReference type="RefSeq" id="WP_007368161.1">
    <property type="nucleotide sequence ID" value="NZ_GL872283.1"/>
</dbReference>
<feature type="transmembrane region" description="Helical" evidence="13">
    <location>
        <begin position="70"/>
        <end position="95"/>
    </location>
</feature>
<keyword evidence="6" id="KW-0633">Potassium transport</keyword>
<keyword evidence="11 13" id="KW-0472">Membrane</keyword>
<keyword evidence="8 12" id="KW-0630">Potassium</keyword>
<feature type="binding site" evidence="12">
    <location>
        <position position="433"/>
    </location>
    <ligand>
        <name>K(+)</name>
        <dbReference type="ChEBI" id="CHEBI:29103"/>
    </ligand>
</feature>
<keyword evidence="14" id="KW-0378">Hydrolase</keyword>
<dbReference type="PANTHER" id="PTHR32024">
    <property type="entry name" value="TRK SYSTEM POTASSIUM UPTAKE PROTEIN TRKG-RELATED"/>
    <property type="match status" value="1"/>
</dbReference>
<dbReference type="EC" id="3.6.3.14" evidence="14"/>
<dbReference type="OrthoDB" id="9810952at2"/>
<gene>
    <name evidence="14" type="primary">ktrH</name>
    <name evidence="14" type="ORF">HMPREF9141_0625</name>
</gene>
<comment type="caution">
    <text evidence="14">The sequence shown here is derived from an EMBL/GenBank/DDBJ whole genome shotgun (WGS) entry which is preliminary data.</text>
</comment>
<dbReference type="PIRSF" id="PIRSF006247">
    <property type="entry name" value="TrkH"/>
    <property type="match status" value="1"/>
</dbReference>
<dbReference type="EMBL" id="AEWX01000008">
    <property type="protein sequence ID" value="EGC20852.1"/>
    <property type="molecule type" value="Genomic_DNA"/>
</dbReference>
<feature type="binding site" evidence="12">
    <location>
        <position position="220"/>
    </location>
    <ligand>
        <name>K(+)</name>
        <dbReference type="ChEBI" id="CHEBI:29103"/>
    </ligand>
</feature>
<comment type="similarity">
    <text evidence="2">Belongs to the TrkH potassium transport family.</text>
</comment>
<dbReference type="Pfam" id="PF02386">
    <property type="entry name" value="TrkH"/>
    <property type="match status" value="1"/>
</dbReference>
<feature type="transmembrane region" description="Helical" evidence="13">
    <location>
        <begin position="183"/>
        <end position="202"/>
    </location>
</feature>
<evidence type="ECO:0000256" key="11">
    <source>
        <dbReference type="ARBA" id="ARBA00023136"/>
    </source>
</evidence>
<feature type="binding site" evidence="12">
    <location>
        <position position="111"/>
    </location>
    <ligand>
        <name>K(+)</name>
        <dbReference type="ChEBI" id="CHEBI:29103"/>
    </ligand>
</feature>
<feature type="binding site" evidence="12">
    <location>
        <position position="434"/>
    </location>
    <ligand>
        <name>K(+)</name>
        <dbReference type="ChEBI" id="CHEBI:29103"/>
    </ligand>
</feature>
<dbReference type="STRING" id="888743.HMPREF9141_0625"/>
<feature type="transmembrane region" description="Helical" evidence="13">
    <location>
        <begin position="332"/>
        <end position="352"/>
    </location>
</feature>
<dbReference type="eggNOG" id="COG0168">
    <property type="taxonomic scope" value="Bacteria"/>
</dbReference>
<evidence type="ECO:0000256" key="12">
    <source>
        <dbReference type="PIRSR" id="PIRSR006247-1"/>
    </source>
</evidence>
<evidence type="ECO:0000256" key="1">
    <source>
        <dbReference type="ARBA" id="ARBA00004429"/>
    </source>
</evidence>
<feature type="transmembrane region" description="Helical" evidence="13">
    <location>
        <begin position="454"/>
        <end position="482"/>
    </location>
</feature>
<feature type="binding site" evidence="12">
    <location>
        <position position="112"/>
    </location>
    <ligand>
        <name>K(+)</name>
        <dbReference type="ChEBI" id="CHEBI:29103"/>
    </ligand>
</feature>
<evidence type="ECO:0000256" key="3">
    <source>
        <dbReference type="ARBA" id="ARBA00022448"/>
    </source>
</evidence>
<dbReference type="GO" id="GO:0015379">
    <property type="term" value="F:potassium:chloride symporter activity"/>
    <property type="evidence" value="ECO:0007669"/>
    <property type="project" value="InterPro"/>
</dbReference>
<dbReference type="HOGENOM" id="CLU_030708_0_2_10"/>
<feature type="binding site" evidence="12">
    <location>
        <position position="316"/>
    </location>
    <ligand>
        <name>K(+)</name>
        <dbReference type="ChEBI" id="CHEBI:29103"/>
    </ligand>
</feature>
<reference evidence="14 15" key="1">
    <citation type="submission" date="2011-01" db="EMBL/GenBank/DDBJ databases">
        <authorList>
            <person name="Muzny D."/>
            <person name="Qin X."/>
            <person name="Deng J."/>
            <person name="Jiang H."/>
            <person name="Liu Y."/>
            <person name="Qu J."/>
            <person name="Song X.-Z."/>
            <person name="Zhang L."/>
            <person name="Thornton R."/>
            <person name="Coyle M."/>
            <person name="Francisco L."/>
            <person name="Jackson L."/>
            <person name="Javaid M."/>
            <person name="Korchina V."/>
            <person name="Kovar C."/>
            <person name="Mata R."/>
            <person name="Mathew T."/>
            <person name="Ngo R."/>
            <person name="Nguyen L."/>
            <person name="Nguyen N."/>
            <person name="Okwuonu G."/>
            <person name="Ongeri F."/>
            <person name="Pham C."/>
            <person name="Simmons D."/>
            <person name="Wilczek-Boney K."/>
            <person name="Hale W."/>
            <person name="Jakkamsetti A."/>
            <person name="Pham P."/>
            <person name="Ruth R."/>
            <person name="San Lucas F."/>
            <person name="Warren J."/>
            <person name="Zhang J."/>
            <person name="Zhao Z."/>
            <person name="Zhou C."/>
            <person name="Zhu D."/>
            <person name="Lee S."/>
            <person name="Bess C."/>
            <person name="Blankenburg K."/>
            <person name="Forbes L."/>
            <person name="Fu Q."/>
            <person name="Gubbala S."/>
            <person name="Hirani K."/>
            <person name="Jayaseelan J.C."/>
            <person name="Lara F."/>
            <person name="Munidasa M."/>
            <person name="Palculict T."/>
            <person name="Patil S."/>
            <person name="Pu L.-L."/>
            <person name="Saada N."/>
            <person name="Tang L."/>
            <person name="Weissenberger G."/>
            <person name="Zhu Y."/>
            <person name="Hemphill L."/>
            <person name="Shang Y."/>
            <person name="Youmans B."/>
            <person name="Ayvaz T."/>
            <person name="Ross M."/>
            <person name="Santibanez J."/>
            <person name="Aqrawi P."/>
            <person name="Gross S."/>
            <person name="Joshi V."/>
            <person name="Fowler G."/>
            <person name="Nazareth L."/>
            <person name="Reid J."/>
            <person name="Worley K."/>
            <person name="Petrosino J."/>
            <person name="Highlander S."/>
            <person name="Gibbs R."/>
        </authorList>
    </citation>
    <scope>NUCLEOTIDE SEQUENCE [LARGE SCALE GENOMIC DNA]</scope>
    <source>
        <strain evidence="14 15">DSM 16608</strain>
    </source>
</reference>
<dbReference type="GO" id="GO:0005886">
    <property type="term" value="C:plasma membrane"/>
    <property type="evidence" value="ECO:0007669"/>
    <property type="project" value="UniProtKB-SubCell"/>
</dbReference>
<name>F0F4V9_9BACT</name>
<dbReference type="InterPro" id="IPR003445">
    <property type="entry name" value="Cat_transpt"/>
</dbReference>